<dbReference type="EMBL" id="JAROKS010000015">
    <property type="protein sequence ID" value="KAK1796739.1"/>
    <property type="molecule type" value="Genomic_DNA"/>
</dbReference>
<dbReference type="AlphaFoldDB" id="A0AAD8ZCB5"/>
<protein>
    <submittedName>
        <fullName evidence="1">Uncharacterized protein</fullName>
    </submittedName>
</protein>
<comment type="caution">
    <text evidence="1">The sequence shown here is derived from an EMBL/GenBank/DDBJ whole genome shotgun (WGS) entry which is preliminary data.</text>
</comment>
<evidence type="ECO:0000313" key="1">
    <source>
        <dbReference type="EMBL" id="KAK1796739.1"/>
    </source>
</evidence>
<proteinExistence type="predicted"/>
<keyword evidence="2" id="KW-1185">Reference proteome</keyword>
<sequence>MPLSQVAAAVDILGAHWSKLSGLPRADKESQPQDGKRPDIQVLHTKSQSGISTGMLTWLPARGCLSGLGLKKRTRKAFGIRKKEKDADSASVSHVSVTTVQLSKTKTKL</sequence>
<organism evidence="1 2">
    <name type="scientific">Electrophorus voltai</name>
    <dbReference type="NCBI Taxonomy" id="2609070"/>
    <lineage>
        <taxon>Eukaryota</taxon>
        <taxon>Metazoa</taxon>
        <taxon>Chordata</taxon>
        <taxon>Craniata</taxon>
        <taxon>Vertebrata</taxon>
        <taxon>Euteleostomi</taxon>
        <taxon>Actinopterygii</taxon>
        <taxon>Neopterygii</taxon>
        <taxon>Teleostei</taxon>
        <taxon>Ostariophysi</taxon>
        <taxon>Gymnotiformes</taxon>
        <taxon>Gymnotoidei</taxon>
        <taxon>Gymnotidae</taxon>
        <taxon>Electrophorus</taxon>
    </lineage>
</organism>
<name>A0AAD8ZCB5_9TELE</name>
<evidence type="ECO:0000313" key="2">
    <source>
        <dbReference type="Proteomes" id="UP001239994"/>
    </source>
</evidence>
<accession>A0AAD8ZCB5</accession>
<dbReference type="Proteomes" id="UP001239994">
    <property type="component" value="Unassembled WGS sequence"/>
</dbReference>
<gene>
    <name evidence="1" type="ORF">P4O66_009754</name>
</gene>
<reference evidence="1" key="1">
    <citation type="submission" date="2023-03" db="EMBL/GenBank/DDBJ databases">
        <title>Electrophorus voltai genome.</title>
        <authorList>
            <person name="Bian C."/>
        </authorList>
    </citation>
    <scope>NUCLEOTIDE SEQUENCE</scope>
    <source>
        <strain evidence="1">CB-2022</strain>
        <tissue evidence="1">Muscle</tissue>
    </source>
</reference>